<dbReference type="KEGG" id="nah:F5544_13570"/>
<organism evidence="1 2">
    <name type="scientific">Nocardia arthritidis</name>
    <dbReference type="NCBI Taxonomy" id="228602"/>
    <lineage>
        <taxon>Bacteria</taxon>
        <taxon>Bacillati</taxon>
        <taxon>Actinomycetota</taxon>
        <taxon>Actinomycetes</taxon>
        <taxon>Mycobacteriales</taxon>
        <taxon>Nocardiaceae</taxon>
        <taxon>Nocardia</taxon>
    </lineage>
</organism>
<dbReference type="EMBL" id="CP046172">
    <property type="protein sequence ID" value="QIS10602.1"/>
    <property type="molecule type" value="Genomic_DNA"/>
</dbReference>
<gene>
    <name evidence="1" type="ORF">F5544_13570</name>
</gene>
<evidence type="ECO:0000313" key="2">
    <source>
        <dbReference type="Proteomes" id="UP000503540"/>
    </source>
</evidence>
<keyword evidence="2" id="KW-1185">Reference proteome</keyword>
<protein>
    <submittedName>
        <fullName evidence="1">Uncharacterized protein</fullName>
    </submittedName>
</protein>
<sequence>MADRPKGSSSMAGTAVAGGLCALFQVDQDCTDALAVCGVLGEVQLGEDGVDMFLDRAGGQRQSVGDAGIGEPLGEELEYIEFAGGEGGEWVGATLLCE</sequence>
<proteinExistence type="predicted"/>
<reference evidence="1 2" key="1">
    <citation type="journal article" date="2019" name="ACS Chem. Biol.">
        <title>Identification and Mobilization of a Cryptic Antibiotic Biosynthesis Gene Locus from a Human-Pathogenic Nocardia Isolate.</title>
        <authorList>
            <person name="Herisse M."/>
            <person name="Ishida K."/>
            <person name="Porter J.L."/>
            <person name="Howden B."/>
            <person name="Hertweck C."/>
            <person name="Stinear T.P."/>
            <person name="Pidot S.J."/>
        </authorList>
    </citation>
    <scope>NUCLEOTIDE SEQUENCE [LARGE SCALE GENOMIC DNA]</scope>
    <source>
        <strain evidence="1 2">AUSMDU00012717</strain>
    </source>
</reference>
<accession>A0A6G9YBM3</accession>
<dbReference type="AlphaFoldDB" id="A0A6G9YBM3"/>
<evidence type="ECO:0000313" key="1">
    <source>
        <dbReference type="EMBL" id="QIS10602.1"/>
    </source>
</evidence>
<dbReference type="Proteomes" id="UP000503540">
    <property type="component" value="Chromosome"/>
</dbReference>
<name>A0A6G9YBM3_9NOCA</name>